<proteinExistence type="predicted"/>
<dbReference type="Proteomes" id="UP001595701">
    <property type="component" value="Unassembled WGS sequence"/>
</dbReference>
<organism evidence="1 2">
    <name type="scientific">Streptomyces yaanensis</name>
    <dbReference type="NCBI Taxonomy" id="1142239"/>
    <lineage>
        <taxon>Bacteria</taxon>
        <taxon>Bacillati</taxon>
        <taxon>Actinomycetota</taxon>
        <taxon>Actinomycetes</taxon>
        <taxon>Kitasatosporales</taxon>
        <taxon>Streptomycetaceae</taxon>
        <taxon>Streptomyces</taxon>
    </lineage>
</organism>
<gene>
    <name evidence="1" type="ORF">ACFOZ0_04885</name>
</gene>
<accession>A0ABV7S6T8</accession>
<evidence type="ECO:0000313" key="1">
    <source>
        <dbReference type="EMBL" id="MFC3572628.1"/>
    </source>
</evidence>
<dbReference type="EMBL" id="JBHRWR010000002">
    <property type="protein sequence ID" value="MFC3572628.1"/>
    <property type="molecule type" value="Genomic_DNA"/>
</dbReference>
<protein>
    <submittedName>
        <fullName evidence="1">Uncharacterized protein</fullName>
    </submittedName>
</protein>
<name>A0ABV7S6T8_9ACTN</name>
<sequence>MRHILWPKSSASSSARRIAEGRYGEYTSGKVADVQLFTEALTPGGVASLDRNRPIPTQLS</sequence>
<comment type="caution">
    <text evidence="1">The sequence shown here is derived from an EMBL/GenBank/DDBJ whole genome shotgun (WGS) entry which is preliminary data.</text>
</comment>
<keyword evidence="2" id="KW-1185">Reference proteome</keyword>
<reference evidence="2" key="1">
    <citation type="journal article" date="2019" name="Int. J. Syst. Evol. Microbiol.">
        <title>The Global Catalogue of Microorganisms (GCM) 10K type strain sequencing project: providing services to taxonomists for standard genome sequencing and annotation.</title>
        <authorList>
            <consortium name="The Broad Institute Genomics Platform"/>
            <consortium name="The Broad Institute Genome Sequencing Center for Infectious Disease"/>
            <person name="Wu L."/>
            <person name="Ma J."/>
        </authorList>
    </citation>
    <scope>NUCLEOTIDE SEQUENCE [LARGE SCALE GENOMIC DNA]</scope>
    <source>
        <strain evidence="2">CGMCC 4.7035</strain>
    </source>
</reference>
<evidence type="ECO:0000313" key="2">
    <source>
        <dbReference type="Proteomes" id="UP001595701"/>
    </source>
</evidence>
<dbReference type="RefSeq" id="WP_310772849.1">
    <property type="nucleotide sequence ID" value="NZ_JBHRWR010000002.1"/>
</dbReference>